<dbReference type="CDD" id="cd03677">
    <property type="entry name" value="MM_CoA_mutase_beta"/>
    <property type="match status" value="1"/>
</dbReference>
<evidence type="ECO:0000313" key="7">
    <source>
        <dbReference type="EMBL" id="MPM00934.1"/>
    </source>
</evidence>
<dbReference type="PANTHER" id="PTHR48101">
    <property type="entry name" value="METHYLMALONYL-COA MUTASE, MITOCHONDRIAL-RELATED"/>
    <property type="match status" value="1"/>
</dbReference>
<dbReference type="SUPFAM" id="SSF52242">
    <property type="entry name" value="Cobalamin (vitamin B12)-binding domain"/>
    <property type="match status" value="1"/>
</dbReference>
<comment type="similarity">
    <text evidence="2">Belongs to the methylmalonyl-CoA mutase family.</text>
</comment>
<keyword evidence="3" id="KW-0846">Cobalamin</keyword>
<keyword evidence="5" id="KW-0170">Cobalt</keyword>
<keyword evidence="4" id="KW-0413">Isomerase</keyword>
<evidence type="ECO:0000256" key="3">
    <source>
        <dbReference type="ARBA" id="ARBA00022628"/>
    </source>
</evidence>
<proteinExistence type="inferred from homology"/>
<protein>
    <recommendedName>
        <fullName evidence="6">Methylmalonyl-CoA mutase alpha/beta chain catalytic domain-containing protein</fullName>
    </recommendedName>
</protein>
<dbReference type="EMBL" id="VSSQ01000762">
    <property type="protein sequence ID" value="MPM00934.1"/>
    <property type="molecule type" value="Genomic_DNA"/>
</dbReference>
<dbReference type="AlphaFoldDB" id="A0A644WF51"/>
<sequence>MAEKLFDEFSPVSTEKWEEVITKDLKGADYEKKLVWKTMEGFSVRPYYRAEDLEKLRHLESAPGEFPFVRGTVSENKWKIRQGYCAHESFQKANAQAVDGLAKGVESVGFCIDGAKSVSKDKMEILLKGIDLAKTEVNFEGCSCETPSVIEAFIAVALGRGVKANEIKASFDFDPLRSLTTTGNFCCSNYMNNYRKSMELTSEFPGIRVIGVEGYAFNDAGSTIVQELGFALAMGSEYMNTLIQLGFSADEAASKIKFTLSVGANYFMEIAKFRAARLLWATITDSYGVKNDENKKISVHAVTSQWNQTVYDSYVNMLRATTEAMSASLAGVDSLEVLPFDYQYREPSEFSNRIARNLQIILKEESHFDKIADPAAGSYYIESLTDSIAEQSWKLFRSVEERGGYTEAFKAGYIQSEIKATTAKRDLNIATRREIFVGTNQYPNFTERADKDITHDVVTRGANKCVSQNPIAEPLEKYRGAQAFEALRFATETSGKTPKAFMLTFGNLAFCRARAQFSSNFFAVAGFEVVDNTRFSSVEEGVKAAMDANADIVVACSSDEEYAEAVPQIMNLLGERAILVVAGEPSCKDELVSKGVENFISVKSNVLETLRQYQAKLGI</sequence>
<feature type="domain" description="Methylmalonyl-CoA mutase alpha/beta chain catalytic" evidence="6">
    <location>
        <begin position="119"/>
        <end position="450"/>
    </location>
</feature>
<organism evidence="7">
    <name type="scientific">bioreactor metagenome</name>
    <dbReference type="NCBI Taxonomy" id="1076179"/>
    <lineage>
        <taxon>unclassified sequences</taxon>
        <taxon>metagenomes</taxon>
        <taxon>ecological metagenomes</taxon>
    </lineage>
</organism>
<dbReference type="Gene3D" id="3.20.20.240">
    <property type="entry name" value="Methylmalonyl-CoA mutase"/>
    <property type="match status" value="1"/>
</dbReference>
<evidence type="ECO:0000256" key="4">
    <source>
        <dbReference type="ARBA" id="ARBA00023235"/>
    </source>
</evidence>
<dbReference type="GO" id="GO:0031419">
    <property type="term" value="F:cobalamin binding"/>
    <property type="evidence" value="ECO:0007669"/>
    <property type="project" value="UniProtKB-KW"/>
</dbReference>
<dbReference type="PANTHER" id="PTHR48101:SF1">
    <property type="entry name" value="METHYLMALONYL-COA MUTASE, LARGE SUBUNIT"/>
    <property type="match status" value="1"/>
</dbReference>
<dbReference type="Gene3D" id="3.40.50.280">
    <property type="entry name" value="Cobalamin-binding domain"/>
    <property type="match status" value="1"/>
</dbReference>
<comment type="caution">
    <text evidence="7">The sequence shown here is derived from an EMBL/GenBank/DDBJ whole genome shotgun (WGS) entry which is preliminary data.</text>
</comment>
<evidence type="ECO:0000259" key="6">
    <source>
        <dbReference type="Pfam" id="PF01642"/>
    </source>
</evidence>
<dbReference type="GO" id="GO:0046872">
    <property type="term" value="F:metal ion binding"/>
    <property type="evidence" value="ECO:0007669"/>
    <property type="project" value="InterPro"/>
</dbReference>
<dbReference type="InterPro" id="IPR036724">
    <property type="entry name" value="Cobalamin-bd_sf"/>
</dbReference>
<evidence type="ECO:0000256" key="2">
    <source>
        <dbReference type="ARBA" id="ARBA00008465"/>
    </source>
</evidence>
<dbReference type="SUPFAM" id="SSF51703">
    <property type="entry name" value="Cobalamin (vitamin B12)-dependent enzymes"/>
    <property type="match status" value="1"/>
</dbReference>
<gene>
    <name evidence="7" type="ORF">SDC9_47169</name>
</gene>
<reference evidence="7" key="1">
    <citation type="submission" date="2019-08" db="EMBL/GenBank/DDBJ databases">
        <authorList>
            <person name="Kucharzyk K."/>
            <person name="Murdoch R.W."/>
            <person name="Higgins S."/>
            <person name="Loffler F."/>
        </authorList>
    </citation>
    <scope>NUCLEOTIDE SEQUENCE</scope>
</reference>
<dbReference type="GO" id="GO:0016866">
    <property type="term" value="F:intramolecular transferase activity"/>
    <property type="evidence" value="ECO:0007669"/>
    <property type="project" value="InterPro"/>
</dbReference>
<dbReference type="InterPro" id="IPR016176">
    <property type="entry name" value="Cbl-dep_enz_cat"/>
</dbReference>
<accession>A0A644WF51</accession>
<comment type="cofactor">
    <cofactor evidence="1">
        <name>adenosylcob(III)alamin</name>
        <dbReference type="ChEBI" id="CHEBI:18408"/>
    </cofactor>
</comment>
<dbReference type="Pfam" id="PF01642">
    <property type="entry name" value="MM_CoA_mutase"/>
    <property type="match status" value="1"/>
</dbReference>
<evidence type="ECO:0000256" key="5">
    <source>
        <dbReference type="ARBA" id="ARBA00023285"/>
    </source>
</evidence>
<dbReference type="InterPro" id="IPR006099">
    <property type="entry name" value="MeMalonylCoA_mutase_a/b_cat"/>
</dbReference>
<evidence type="ECO:0000256" key="1">
    <source>
        <dbReference type="ARBA" id="ARBA00001922"/>
    </source>
</evidence>
<name>A0A644WF51_9ZZZZ</name>